<name>A0ABX2T8K7_9PROT</name>
<gene>
    <name evidence="2" type="ORF">HND93_07570</name>
</gene>
<accession>A0ABX2T8K7</accession>
<protein>
    <submittedName>
        <fullName evidence="2">DUF4169 family protein</fullName>
    </submittedName>
</protein>
<feature type="compositionally biased region" description="Basic and acidic residues" evidence="1">
    <location>
        <begin position="15"/>
        <end position="28"/>
    </location>
</feature>
<dbReference type="InterPro" id="IPR025227">
    <property type="entry name" value="DUF4169"/>
</dbReference>
<comment type="caution">
    <text evidence="2">The sequence shown here is derived from an EMBL/GenBank/DDBJ whole genome shotgun (WGS) entry which is preliminary data.</text>
</comment>
<dbReference type="Proteomes" id="UP000584642">
    <property type="component" value="Unassembled WGS sequence"/>
</dbReference>
<evidence type="ECO:0000313" key="2">
    <source>
        <dbReference type="EMBL" id="NYZ19566.1"/>
    </source>
</evidence>
<dbReference type="EMBL" id="JABFDB010000003">
    <property type="protein sequence ID" value="NYZ19566.1"/>
    <property type="molecule type" value="Genomic_DNA"/>
</dbReference>
<dbReference type="Pfam" id="PF13770">
    <property type="entry name" value="DUF4169"/>
    <property type="match status" value="1"/>
</dbReference>
<feature type="region of interest" description="Disordered" evidence="1">
    <location>
        <begin position="1"/>
        <end position="58"/>
    </location>
</feature>
<organism evidence="2 3">
    <name type="scientific">Azospirillum oleiclasticum</name>
    <dbReference type="NCBI Taxonomy" id="2735135"/>
    <lineage>
        <taxon>Bacteria</taxon>
        <taxon>Pseudomonadati</taxon>
        <taxon>Pseudomonadota</taxon>
        <taxon>Alphaproteobacteria</taxon>
        <taxon>Rhodospirillales</taxon>
        <taxon>Azospirillaceae</taxon>
        <taxon>Azospirillum</taxon>
    </lineage>
</organism>
<dbReference type="RefSeq" id="WP_180281343.1">
    <property type="nucleotide sequence ID" value="NZ_JABFDB010000003.1"/>
</dbReference>
<keyword evidence="3" id="KW-1185">Reference proteome</keyword>
<evidence type="ECO:0000256" key="1">
    <source>
        <dbReference type="SAM" id="MobiDB-lite"/>
    </source>
</evidence>
<evidence type="ECO:0000313" key="3">
    <source>
        <dbReference type="Proteomes" id="UP000584642"/>
    </source>
</evidence>
<reference evidence="2 3" key="1">
    <citation type="submission" date="2020-05" db="EMBL/GenBank/DDBJ databases">
        <title>Azospirillum oleiclasticum sp. nov, a nitrogen-fixing and heavy crude oil-emulsifying bacterium isolated from the crude oil of Yumen Oilfield.</title>
        <authorList>
            <person name="Wu D."/>
            <person name="Cai M."/>
            <person name="Zhang X."/>
        </authorList>
    </citation>
    <scope>NUCLEOTIDE SEQUENCE [LARGE SCALE GENOMIC DNA]</scope>
    <source>
        <strain evidence="2 3">ROY-1-1-2</strain>
    </source>
</reference>
<sequence>MGDVVNLNRFRKQRRRDEREKQASENRIRFGTPKSETTRQRLEQDRQTRDLDGKKRED</sequence>
<feature type="compositionally biased region" description="Basic and acidic residues" evidence="1">
    <location>
        <begin position="36"/>
        <end position="58"/>
    </location>
</feature>
<proteinExistence type="predicted"/>